<protein>
    <recommendedName>
        <fullName evidence="1">Outer membrane protein beta-barrel domain-containing protein</fullName>
    </recommendedName>
</protein>
<dbReference type="OrthoDB" id="959017at2"/>
<accession>A4BY47</accession>
<keyword evidence="3" id="KW-1185">Reference proteome</keyword>
<organism evidence="2 3">
    <name type="scientific">Polaribacter irgensii 23-P</name>
    <dbReference type="NCBI Taxonomy" id="313594"/>
    <lineage>
        <taxon>Bacteria</taxon>
        <taxon>Pseudomonadati</taxon>
        <taxon>Bacteroidota</taxon>
        <taxon>Flavobacteriia</taxon>
        <taxon>Flavobacteriales</taxon>
        <taxon>Flavobacteriaceae</taxon>
    </lineage>
</organism>
<evidence type="ECO:0000259" key="1">
    <source>
        <dbReference type="Pfam" id="PF13568"/>
    </source>
</evidence>
<feature type="domain" description="Outer membrane protein beta-barrel" evidence="1">
    <location>
        <begin position="20"/>
        <end position="201"/>
    </location>
</feature>
<dbReference type="Proteomes" id="UP000003053">
    <property type="component" value="Unassembled WGS sequence"/>
</dbReference>
<dbReference type="RefSeq" id="WP_004569686.1">
    <property type="nucleotide sequence ID" value="NZ_CH724148.1"/>
</dbReference>
<reference evidence="2 3" key="1">
    <citation type="submission" date="2006-02" db="EMBL/GenBank/DDBJ databases">
        <authorList>
            <person name="Murray A."/>
            <person name="Staley J."/>
            <person name="Ferriera S."/>
            <person name="Johnson J."/>
            <person name="Kravitz S."/>
            <person name="Halpern A."/>
            <person name="Remington K."/>
            <person name="Beeson K."/>
            <person name="Tran B."/>
            <person name="Rogers Y.-H."/>
            <person name="Friedman R."/>
            <person name="Venter J.C."/>
        </authorList>
    </citation>
    <scope>NUCLEOTIDE SEQUENCE [LARGE SCALE GENOMIC DNA]</scope>
    <source>
        <strain evidence="2 3">23-P</strain>
    </source>
</reference>
<dbReference type="Pfam" id="PF13568">
    <property type="entry name" value="OMP_b-brl_2"/>
    <property type="match status" value="1"/>
</dbReference>
<dbReference type="AlphaFoldDB" id="A4BY47"/>
<sequence>MRGRIILIILLTIPMLAFGQKNTLRLGDAYAEDQVYISVSYNQLIGQPSRITKSGFSYGFSGGFIKDVSLNKKGTIAVAAGVGYGYDFFNHELRVDEVAENTVFDSANSISKNIFTSHNLELPFEFRWRSSTALKYSFWRVYAGVKALYNLKNNFEYIDANATSYQYENVSAYNRWQYGLTMSAGYDAFNVHLFYGITPLFEKAAINEEVVDSKIIKFGLIFYIL</sequence>
<dbReference type="EMBL" id="AAOG01000001">
    <property type="protein sequence ID" value="EAR13888.1"/>
    <property type="molecule type" value="Genomic_DNA"/>
</dbReference>
<dbReference type="eggNOG" id="ENOG502ZCAE">
    <property type="taxonomic scope" value="Bacteria"/>
</dbReference>
<dbReference type="HOGENOM" id="CLU_069558_0_0_10"/>
<name>A4BY47_9FLAO</name>
<evidence type="ECO:0000313" key="3">
    <source>
        <dbReference type="Proteomes" id="UP000003053"/>
    </source>
</evidence>
<dbReference type="STRING" id="313594.PI23P_05302"/>
<comment type="caution">
    <text evidence="2">The sequence shown here is derived from an EMBL/GenBank/DDBJ whole genome shotgun (WGS) entry which is preliminary data.</text>
</comment>
<evidence type="ECO:0000313" key="2">
    <source>
        <dbReference type="EMBL" id="EAR13888.1"/>
    </source>
</evidence>
<dbReference type="InterPro" id="IPR025665">
    <property type="entry name" value="Beta-barrel_OMP_2"/>
</dbReference>
<proteinExistence type="predicted"/>
<gene>
    <name evidence="2" type="ORF">PI23P_05302</name>
</gene>